<evidence type="ECO:0000313" key="4">
    <source>
        <dbReference type="Proteomes" id="UP001597458"/>
    </source>
</evidence>
<keyword evidence="4" id="KW-1185">Reference proteome</keyword>
<evidence type="ECO:0000256" key="1">
    <source>
        <dbReference type="HAMAP-Rule" id="MF_01526"/>
    </source>
</evidence>
<accession>A0ABW5PQQ0</accession>
<dbReference type="Gene3D" id="1.20.1500.10">
    <property type="entry name" value="YheA/YmcA-like"/>
    <property type="match status" value="1"/>
</dbReference>
<dbReference type="InterPro" id="IPR023378">
    <property type="entry name" value="YheA/YmcA-like_dom_sf"/>
</dbReference>
<evidence type="ECO:0000313" key="3">
    <source>
        <dbReference type="EMBL" id="MFD2617199.1"/>
    </source>
</evidence>
<dbReference type="RefSeq" id="WP_141188989.1">
    <property type="nucleotide sequence ID" value="NZ_JBHUMR010000008.1"/>
</dbReference>
<sequence length="119" mass="13952">MANTYDIAYDLEKQIRESDEYEQLKQAYQAVNEQAEAKKLFDDFRQLQLELQQKQMTGEAISEEEAKSAEQSFQNIQQHKEITALMSAEQRMSLMINDLNQIITKPLQELYGTLEEENK</sequence>
<feature type="coiled-coil region" evidence="2">
    <location>
        <begin position="11"/>
        <end position="38"/>
    </location>
</feature>
<proteinExistence type="inferred from homology"/>
<comment type="caution">
    <text evidence="3">The sequence shown here is derived from an EMBL/GenBank/DDBJ whole genome shotgun (WGS) entry which is preliminary data.</text>
</comment>
<dbReference type="Proteomes" id="UP001597458">
    <property type="component" value="Unassembled WGS sequence"/>
</dbReference>
<protein>
    <recommendedName>
        <fullName evidence="1">UPF0342 protein ACFSTF_07730</fullName>
    </recommendedName>
</protein>
<evidence type="ECO:0000256" key="2">
    <source>
        <dbReference type="SAM" id="Coils"/>
    </source>
</evidence>
<dbReference type="Pfam" id="PF06133">
    <property type="entry name" value="Com_YlbF"/>
    <property type="match status" value="1"/>
</dbReference>
<name>A0ABW5PQQ0_9BACI</name>
<gene>
    <name evidence="3" type="ORF">ACFSTF_07730</name>
</gene>
<dbReference type="HAMAP" id="MF_01526">
    <property type="entry name" value="UPF0342"/>
    <property type="match status" value="1"/>
</dbReference>
<keyword evidence="2" id="KW-0175">Coiled coil</keyword>
<dbReference type="InterPro" id="IPR010368">
    <property type="entry name" value="Com_YlbF"/>
</dbReference>
<dbReference type="SUPFAM" id="SSF158622">
    <property type="entry name" value="YheA/YmcA-like"/>
    <property type="match status" value="1"/>
</dbReference>
<reference evidence="4" key="1">
    <citation type="journal article" date="2019" name="Int. J. Syst. Evol. Microbiol.">
        <title>The Global Catalogue of Microorganisms (GCM) 10K type strain sequencing project: providing services to taxonomists for standard genome sequencing and annotation.</title>
        <authorList>
            <consortium name="The Broad Institute Genomics Platform"/>
            <consortium name="The Broad Institute Genome Sequencing Center for Infectious Disease"/>
            <person name="Wu L."/>
            <person name="Ma J."/>
        </authorList>
    </citation>
    <scope>NUCLEOTIDE SEQUENCE [LARGE SCALE GENOMIC DNA]</scope>
    <source>
        <strain evidence="4">TISTR 2241</strain>
    </source>
</reference>
<comment type="similarity">
    <text evidence="1">Belongs to the UPF0342 family.</text>
</comment>
<dbReference type="EMBL" id="JBHUMR010000008">
    <property type="protein sequence ID" value="MFD2617199.1"/>
    <property type="molecule type" value="Genomic_DNA"/>
</dbReference>
<organism evidence="3 4">
    <name type="scientific">Terrilactibacillus laevilacticus</name>
    <dbReference type="NCBI Taxonomy" id="1380157"/>
    <lineage>
        <taxon>Bacteria</taxon>
        <taxon>Bacillati</taxon>
        <taxon>Bacillota</taxon>
        <taxon>Bacilli</taxon>
        <taxon>Bacillales</taxon>
        <taxon>Bacillaceae</taxon>
        <taxon>Terrilactibacillus</taxon>
    </lineage>
</organism>